<dbReference type="STRING" id="658196.A0A397SD23"/>
<accession>A0A397SD23</accession>
<dbReference type="EMBL" id="QKYT01001001">
    <property type="protein sequence ID" value="RIA80284.1"/>
    <property type="molecule type" value="Genomic_DNA"/>
</dbReference>
<evidence type="ECO:0000259" key="1">
    <source>
        <dbReference type="Pfam" id="PF22693"/>
    </source>
</evidence>
<name>A0A397SD23_9GLOM</name>
<protein>
    <recommendedName>
        <fullName evidence="5">MACPF domain-containing protein</fullName>
    </recommendedName>
</protein>
<keyword evidence="4" id="KW-1185">Reference proteome</keyword>
<dbReference type="Proteomes" id="UP000265703">
    <property type="component" value="Unassembled WGS sequence"/>
</dbReference>
<gene>
    <name evidence="3" type="ORF">C1645_838969</name>
</gene>
<comment type="caution">
    <text evidence="3">The sequence shown here is derived from an EMBL/GenBank/DDBJ whole genome shotgun (WGS) entry which is preliminary data.</text>
</comment>
<evidence type="ECO:0000313" key="3">
    <source>
        <dbReference type="EMBL" id="RIA80284.1"/>
    </source>
</evidence>
<proteinExistence type="predicted"/>
<feature type="domain" description="DUF7431" evidence="2">
    <location>
        <begin position="371"/>
        <end position="590"/>
    </location>
</feature>
<dbReference type="InterPro" id="IPR054586">
    <property type="entry name" value="MACPF_1_fungal"/>
</dbReference>
<sequence>MSSVVGVQIGEKYALVRLNLEDNLAKVRTELEKHTIVRMNNTLSFAARKDRTVIESYEIAHENEVEFHLNDIIDIINAGGKKEYILHLIESSKPIWNFFNDKCKLDYGRTMTNNGIKEAENRAFIMEDCELIESNKLGAIGCRCGKVEFNSNEVEDWIMKRNLFFAADDKVRNFVKLGLSVGTLRNENFRSETNLSYHYTNYGKLVLKFNKCLKPTTEFINEVNDVIKSKNPRNFKRIIEKFGQFIPTEVILGGRVCSKDCGNITEYSTENVTEVAMGLGILNITETGIASNSGHKIENSKFCKFNNKILIGGEQPENFNNFDDAAEKAWVKSLENYKNWDCIEFKNPISIFKLLDDDLYKQILSLVGKKILYSKTEYVDYYWSDKNKPNFFELCMPPNILKILDNEEADCNIYATVIHTEESTNGSFVCQIFFPPHGKPRLIIHCVQTKVQEFKKKFKSNFKLKINWMVIGYDIDFNSIPFDNDVQLKVIKNDFSAQNNQTVQESNSFLRFGIPVLNELDVSNNYPIIGHHFFNIHENNMISNKIGLRTFSYCLKNNYCINLPNFTFYTLVISNFSPEFSIISFDDFNKNTYSTRSNINGYPQRPQ</sequence>
<dbReference type="Pfam" id="PF24209">
    <property type="entry name" value="DUF7431"/>
    <property type="match status" value="1"/>
</dbReference>
<feature type="domain" description="MACPF-like" evidence="1">
    <location>
        <begin position="194"/>
        <end position="363"/>
    </location>
</feature>
<evidence type="ECO:0008006" key="5">
    <source>
        <dbReference type="Google" id="ProtNLM"/>
    </source>
</evidence>
<evidence type="ECO:0000313" key="4">
    <source>
        <dbReference type="Proteomes" id="UP000265703"/>
    </source>
</evidence>
<reference evidence="3 4" key="1">
    <citation type="submission" date="2018-06" db="EMBL/GenBank/DDBJ databases">
        <title>Comparative genomics reveals the genomic features of Rhizophagus irregularis, R. cerebriforme, R. diaphanum and Gigaspora rosea, and their symbiotic lifestyle signature.</title>
        <authorList>
            <person name="Morin E."/>
            <person name="San Clemente H."/>
            <person name="Chen E.C.H."/>
            <person name="De La Providencia I."/>
            <person name="Hainaut M."/>
            <person name="Kuo A."/>
            <person name="Kohler A."/>
            <person name="Murat C."/>
            <person name="Tang N."/>
            <person name="Roy S."/>
            <person name="Loubradou J."/>
            <person name="Henrissat B."/>
            <person name="Grigoriev I.V."/>
            <person name="Corradi N."/>
            <person name="Roux C."/>
            <person name="Martin F.M."/>
        </authorList>
    </citation>
    <scope>NUCLEOTIDE SEQUENCE [LARGE SCALE GENOMIC DNA]</scope>
    <source>
        <strain evidence="3 4">DAOM 227022</strain>
    </source>
</reference>
<dbReference type="Pfam" id="PF22693">
    <property type="entry name" value="MACPF_1"/>
    <property type="match status" value="1"/>
</dbReference>
<dbReference type="AlphaFoldDB" id="A0A397SD23"/>
<evidence type="ECO:0000259" key="2">
    <source>
        <dbReference type="Pfam" id="PF24209"/>
    </source>
</evidence>
<dbReference type="InterPro" id="IPR055854">
    <property type="entry name" value="DUF7431"/>
</dbReference>
<dbReference type="OrthoDB" id="2373134at2759"/>
<organism evidence="3 4">
    <name type="scientific">Glomus cerebriforme</name>
    <dbReference type="NCBI Taxonomy" id="658196"/>
    <lineage>
        <taxon>Eukaryota</taxon>
        <taxon>Fungi</taxon>
        <taxon>Fungi incertae sedis</taxon>
        <taxon>Mucoromycota</taxon>
        <taxon>Glomeromycotina</taxon>
        <taxon>Glomeromycetes</taxon>
        <taxon>Glomerales</taxon>
        <taxon>Glomeraceae</taxon>
        <taxon>Glomus</taxon>
    </lineage>
</organism>